<dbReference type="EMBL" id="QKLW01000002">
    <property type="protein sequence ID" value="PYF83386.1"/>
    <property type="molecule type" value="Genomic_DNA"/>
</dbReference>
<dbReference type="PROSITE" id="PS51257">
    <property type="entry name" value="PROKAR_LIPOPROTEIN"/>
    <property type="match status" value="1"/>
</dbReference>
<comment type="caution">
    <text evidence="2">The sequence shown here is derived from an EMBL/GenBank/DDBJ whole genome shotgun (WGS) entry which is preliminary data.</text>
</comment>
<dbReference type="RefSeq" id="WP_110573758.1">
    <property type="nucleotide sequence ID" value="NZ_QKLW01000002.1"/>
</dbReference>
<evidence type="ECO:0000313" key="2">
    <source>
        <dbReference type="EMBL" id="PYF83386.1"/>
    </source>
</evidence>
<protein>
    <submittedName>
        <fullName evidence="2">Uncharacterized protein (DUF1499 family)</fullName>
    </submittedName>
</protein>
<dbReference type="PANTHER" id="PTHR34801">
    <property type="entry name" value="EXPRESSED PROTEIN"/>
    <property type="match status" value="1"/>
</dbReference>
<reference evidence="2 3" key="1">
    <citation type="submission" date="2018-06" db="EMBL/GenBank/DDBJ databases">
        <title>Genomic Encyclopedia of Type Strains, Phase III (KMG-III): the genomes of soil and plant-associated and newly described type strains.</title>
        <authorList>
            <person name="Whitman W."/>
        </authorList>
    </citation>
    <scope>NUCLEOTIDE SEQUENCE [LARGE SCALE GENOMIC DNA]</scope>
    <source>
        <strain evidence="2 3">CECT 7730</strain>
    </source>
</reference>
<gene>
    <name evidence="2" type="ORF">DFP75_102482</name>
</gene>
<keyword evidence="1" id="KW-0732">Signal</keyword>
<dbReference type="Proteomes" id="UP000247551">
    <property type="component" value="Unassembled WGS sequence"/>
</dbReference>
<dbReference type="PIRSF" id="PIRSF026426">
    <property type="entry name" value="DUF1499"/>
    <property type="match status" value="1"/>
</dbReference>
<dbReference type="PANTHER" id="PTHR34801:SF6">
    <property type="entry name" value="SLL1620 PROTEIN"/>
    <property type="match status" value="1"/>
</dbReference>
<feature type="chain" id="PRO_5016268810" evidence="1">
    <location>
        <begin position="24"/>
        <end position="148"/>
    </location>
</feature>
<dbReference type="InterPro" id="IPR010865">
    <property type="entry name" value="DUF1499"/>
</dbReference>
<keyword evidence="3" id="KW-1185">Reference proteome</keyword>
<proteinExistence type="predicted"/>
<name>A0A318V3H0_9GAMM</name>
<dbReference type="AlphaFoldDB" id="A0A318V3H0"/>
<sequence>MFTRKLFYLLVFLLLQGCSSIMPNLGVTNGKLADCPNSPNCVSSQAQTNDKHFIEPIVVKGSSVDAHDKVLAVLESSKRAKVVVNDADYIHAEFTSLVFRFVDDVEFLFSQERNGEVTIDIRSASRVGHSDFGVNRKRMEAIRRKINR</sequence>
<dbReference type="Pfam" id="PF07386">
    <property type="entry name" value="DUF1499"/>
    <property type="match status" value="1"/>
</dbReference>
<evidence type="ECO:0000256" key="1">
    <source>
        <dbReference type="SAM" id="SignalP"/>
    </source>
</evidence>
<accession>A0A318V3H0</accession>
<evidence type="ECO:0000313" key="3">
    <source>
        <dbReference type="Proteomes" id="UP000247551"/>
    </source>
</evidence>
<organism evidence="2 3">
    <name type="scientific">Marinomonas alcarazii</name>
    <dbReference type="NCBI Taxonomy" id="491949"/>
    <lineage>
        <taxon>Bacteria</taxon>
        <taxon>Pseudomonadati</taxon>
        <taxon>Pseudomonadota</taxon>
        <taxon>Gammaproteobacteria</taxon>
        <taxon>Oceanospirillales</taxon>
        <taxon>Oceanospirillaceae</taxon>
        <taxon>Marinomonas</taxon>
    </lineage>
</organism>
<feature type="signal peptide" evidence="1">
    <location>
        <begin position="1"/>
        <end position="23"/>
    </location>
</feature>